<accession>A0ABU3KLU0</accession>
<keyword evidence="8" id="KW-0282">Flagellum</keyword>
<keyword evidence="5" id="KW-0964">Secreted</keyword>
<reference evidence="8 9" key="1">
    <citation type="submission" date="2023-08" db="EMBL/GenBank/DDBJ databases">
        <title>Rhodoferax potami sp. nov. and Rhodoferax mekongensis sp. nov., isolated from the Mekong River in Thailand.</title>
        <authorList>
            <person name="Kitikhun S."/>
            <person name="Charoenyingcharoen P."/>
            <person name="Siriarchawattana P."/>
            <person name="Likhitrattanapisal S."/>
            <person name="Nilsakha T."/>
            <person name="Chanpet A."/>
            <person name="Rattanawaree P."/>
            <person name="Ingsriswang S."/>
        </authorList>
    </citation>
    <scope>NUCLEOTIDE SEQUENCE [LARGE SCALE GENOMIC DNA]</scope>
    <source>
        <strain evidence="8 9">TBRC 17660</strain>
    </source>
</reference>
<dbReference type="Proteomes" id="UP001321700">
    <property type="component" value="Unassembled WGS sequence"/>
</dbReference>
<dbReference type="PANTHER" id="PTHR30288">
    <property type="entry name" value="FLAGELLAR CAP/ASSEMBLY PROTEIN FLID"/>
    <property type="match status" value="1"/>
</dbReference>
<evidence type="ECO:0000256" key="5">
    <source>
        <dbReference type="RuleBase" id="RU362066"/>
    </source>
</evidence>
<evidence type="ECO:0000259" key="7">
    <source>
        <dbReference type="Pfam" id="PF07195"/>
    </source>
</evidence>
<keyword evidence="8" id="KW-0969">Cilium</keyword>
<dbReference type="InterPro" id="IPR003481">
    <property type="entry name" value="FliD_N"/>
</dbReference>
<keyword evidence="8" id="KW-0966">Cell projection</keyword>
<keyword evidence="3" id="KW-0175">Coiled coil</keyword>
<organism evidence="8 9">
    <name type="scientific">Rhodoferax potami</name>
    <dbReference type="NCBI Taxonomy" id="3068338"/>
    <lineage>
        <taxon>Bacteria</taxon>
        <taxon>Pseudomonadati</taxon>
        <taxon>Pseudomonadota</taxon>
        <taxon>Betaproteobacteria</taxon>
        <taxon>Burkholderiales</taxon>
        <taxon>Comamonadaceae</taxon>
        <taxon>Rhodoferax</taxon>
    </lineage>
</organism>
<evidence type="ECO:0000256" key="1">
    <source>
        <dbReference type="ARBA" id="ARBA00009764"/>
    </source>
</evidence>
<protein>
    <recommendedName>
        <fullName evidence="5">Flagellar hook-associated protein 2</fullName>
        <shortName evidence="5">HAP2</shortName>
    </recommendedName>
    <alternativeName>
        <fullName evidence="5">Flagellar cap protein</fullName>
    </alternativeName>
</protein>
<dbReference type="InterPro" id="IPR040026">
    <property type="entry name" value="FliD"/>
</dbReference>
<feature type="domain" description="Flagellar hook-associated protein 2 C-terminal" evidence="7">
    <location>
        <begin position="222"/>
        <end position="446"/>
    </location>
</feature>
<comment type="caution">
    <text evidence="8">The sequence shown here is derived from an EMBL/GenBank/DDBJ whole genome shotgun (WGS) entry which is preliminary data.</text>
</comment>
<dbReference type="Pfam" id="PF07195">
    <property type="entry name" value="FliD_C"/>
    <property type="match status" value="1"/>
</dbReference>
<sequence>MAISSTGLGSGLDVSSIISQLSALEKQPLKALQSKATNLQTQLSAVGTIQSQISSVVSAATKLGSVLNWKGTTATSSNTAALGVTAATGAAAATYSVEVQKLAKAQSVSLPTGPTATPLPTATEQIGAGTLSIQVGTKAAVDITINSGEGTLAQIANKINSTSGLGVSASVLTDGSGKVNLILRATDTGIAGAFNVTVTEGAGVGSNLSRLATANMTQNQAAQNAEATINGVAVTSPKNTLTEVLGGLTLNLNQVTTAPVEVVVAKDTGSIKKNIEEFITAYNTLNATLSDATAYDASSKTAGPLQGDSVTNGLQRAFRGLLSSVNNTGSTFSRLADVGITAQLGGALSLNSTKLTAAFSDVENVQKLFTNFGGTDSTNGFGVRIKDFANGLLSASGAVTNKTNAVKKAIDNNATEQTKISNRATLVEERLKKQYTALDTKMASLTALNAYVAQQVTTWNKSTG</sequence>
<evidence type="ECO:0000313" key="9">
    <source>
        <dbReference type="Proteomes" id="UP001321700"/>
    </source>
</evidence>
<dbReference type="Pfam" id="PF02465">
    <property type="entry name" value="FliD_N"/>
    <property type="match status" value="1"/>
</dbReference>
<comment type="subunit">
    <text evidence="2 5">Homopentamer.</text>
</comment>
<evidence type="ECO:0000256" key="2">
    <source>
        <dbReference type="ARBA" id="ARBA00011255"/>
    </source>
</evidence>
<comment type="function">
    <text evidence="5">Required for morphogenesis and for the elongation of the flagellar filament by facilitating polymerization of the flagellin monomers at the tip of growing filament. Forms a capping structure, which prevents flagellin subunits (transported through the central channel of the flagellum) from leaking out without polymerization at the distal end.</text>
</comment>
<evidence type="ECO:0000259" key="6">
    <source>
        <dbReference type="Pfam" id="PF02465"/>
    </source>
</evidence>
<keyword evidence="4 5" id="KW-0975">Bacterial flagellum</keyword>
<evidence type="ECO:0000313" key="8">
    <source>
        <dbReference type="EMBL" id="MDT7518418.1"/>
    </source>
</evidence>
<evidence type="ECO:0000256" key="4">
    <source>
        <dbReference type="ARBA" id="ARBA00023143"/>
    </source>
</evidence>
<dbReference type="RefSeq" id="WP_313874177.1">
    <property type="nucleotide sequence ID" value="NZ_JAVBIK010000001.1"/>
</dbReference>
<gene>
    <name evidence="8" type="primary">fliD</name>
    <name evidence="8" type="ORF">RAE19_06805</name>
</gene>
<name>A0ABU3KLU0_9BURK</name>
<dbReference type="EMBL" id="JAVBIK010000001">
    <property type="protein sequence ID" value="MDT7518418.1"/>
    <property type="molecule type" value="Genomic_DNA"/>
</dbReference>
<keyword evidence="9" id="KW-1185">Reference proteome</keyword>
<comment type="similarity">
    <text evidence="1 5">Belongs to the FliD family.</text>
</comment>
<evidence type="ECO:0000256" key="3">
    <source>
        <dbReference type="ARBA" id="ARBA00023054"/>
    </source>
</evidence>
<dbReference type="PANTHER" id="PTHR30288:SF0">
    <property type="entry name" value="FLAGELLAR HOOK-ASSOCIATED PROTEIN 2"/>
    <property type="match status" value="1"/>
</dbReference>
<proteinExistence type="inferred from homology"/>
<comment type="subcellular location">
    <subcellularLocation>
        <location evidence="5">Secreted</location>
    </subcellularLocation>
    <subcellularLocation>
        <location evidence="5">Bacterial flagellum</location>
    </subcellularLocation>
</comment>
<dbReference type="InterPro" id="IPR010809">
    <property type="entry name" value="FliD_C"/>
</dbReference>
<feature type="domain" description="Flagellar hook-associated protein 2 N-terminal" evidence="6">
    <location>
        <begin position="10"/>
        <end position="106"/>
    </location>
</feature>